<proteinExistence type="predicted"/>
<evidence type="ECO:0000313" key="2">
    <source>
        <dbReference type="Proteomes" id="UP001157167"/>
    </source>
</evidence>
<comment type="caution">
    <text evidence="1">The sequence shown here is derived from an EMBL/GenBank/DDBJ whole genome shotgun (WGS) entry which is preliminary data.</text>
</comment>
<sequence length="200" mass="22083">MSHDDTDLGTLGCFLPRAPAGYGWRTLQVETDGAVLREAWNGLAQTMRDTSIWATWRNCLVFPESGDFARGFVHVIGLCSRDGSIAAVVAEAEAITRAGYGEVVFHVRPDFRGHGLGRLALSAGVGLARWRARRVAICQYGARGPVTECPRGVRTLRQPTHHGHYLEAHYGLTRRRWLAALCCRHWKTIAASLAPAVEHR</sequence>
<evidence type="ECO:0000313" key="1">
    <source>
        <dbReference type="EMBL" id="GLT21973.1"/>
    </source>
</evidence>
<accession>A0ABQ6F8U2</accession>
<reference evidence="2" key="1">
    <citation type="journal article" date="2019" name="Int. J. Syst. Evol. Microbiol.">
        <title>The Global Catalogue of Microorganisms (GCM) 10K type strain sequencing project: providing services to taxonomists for standard genome sequencing and annotation.</title>
        <authorList>
            <consortium name="The Broad Institute Genomics Platform"/>
            <consortium name="The Broad Institute Genome Sequencing Center for Infectious Disease"/>
            <person name="Wu L."/>
            <person name="Ma J."/>
        </authorList>
    </citation>
    <scope>NUCLEOTIDE SEQUENCE [LARGE SCALE GENOMIC DNA]</scope>
    <source>
        <strain evidence="2">NBRC 102407</strain>
    </source>
</reference>
<protein>
    <recommendedName>
        <fullName evidence="3">N-acetyltransferase domain-containing protein</fullName>
    </recommendedName>
</protein>
<organism evidence="1 2">
    <name type="scientific">Zoogloea oryzae</name>
    <dbReference type="NCBI Taxonomy" id="310767"/>
    <lineage>
        <taxon>Bacteria</taxon>
        <taxon>Pseudomonadati</taxon>
        <taxon>Pseudomonadota</taxon>
        <taxon>Betaproteobacteria</taxon>
        <taxon>Rhodocyclales</taxon>
        <taxon>Zoogloeaceae</taxon>
        <taxon>Zoogloea</taxon>
    </lineage>
</organism>
<dbReference type="RefSeq" id="WP_284187350.1">
    <property type="nucleotide sequence ID" value="NZ_BSPX01000016.1"/>
</dbReference>
<dbReference type="SUPFAM" id="SSF55729">
    <property type="entry name" value="Acyl-CoA N-acyltransferases (Nat)"/>
    <property type="match status" value="1"/>
</dbReference>
<dbReference type="EMBL" id="BSPX01000016">
    <property type="protein sequence ID" value="GLT21973.1"/>
    <property type="molecule type" value="Genomic_DNA"/>
</dbReference>
<keyword evidence="2" id="KW-1185">Reference proteome</keyword>
<dbReference type="Gene3D" id="3.40.630.30">
    <property type="match status" value="1"/>
</dbReference>
<dbReference type="Proteomes" id="UP001157167">
    <property type="component" value="Unassembled WGS sequence"/>
</dbReference>
<gene>
    <name evidence="1" type="ORF">GCM10007933_14280</name>
</gene>
<evidence type="ECO:0008006" key="3">
    <source>
        <dbReference type="Google" id="ProtNLM"/>
    </source>
</evidence>
<dbReference type="InterPro" id="IPR016181">
    <property type="entry name" value="Acyl_CoA_acyltransferase"/>
</dbReference>
<name>A0ABQ6F8U2_9RHOO</name>